<evidence type="ECO:0000256" key="3">
    <source>
        <dbReference type="ARBA" id="ARBA00023163"/>
    </source>
</evidence>
<dbReference type="GO" id="GO:0003700">
    <property type="term" value="F:DNA-binding transcription factor activity"/>
    <property type="evidence" value="ECO:0007669"/>
    <property type="project" value="InterPro"/>
</dbReference>
<keyword evidence="1" id="KW-0805">Transcription regulation</keyword>
<keyword evidence="3" id="KW-0804">Transcription</keyword>
<gene>
    <name evidence="5" type="ORF">CSO01_06780</name>
</gene>
<keyword evidence="2" id="KW-0238">DNA-binding</keyword>
<evidence type="ECO:0000313" key="6">
    <source>
        <dbReference type="Proteomes" id="UP000321798"/>
    </source>
</evidence>
<dbReference type="SMART" id="SM00418">
    <property type="entry name" value="HTH_ARSR"/>
    <property type="match status" value="1"/>
</dbReference>
<name>A0A512P9T0_9CELL</name>
<feature type="domain" description="HTH arsR-type" evidence="4">
    <location>
        <begin position="26"/>
        <end position="106"/>
    </location>
</feature>
<dbReference type="AlphaFoldDB" id="A0A512P9T0"/>
<dbReference type="InterPro" id="IPR036390">
    <property type="entry name" value="WH_DNA-bd_sf"/>
</dbReference>
<evidence type="ECO:0000256" key="1">
    <source>
        <dbReference type="ARBA" id="ARBA00023015"/>
    </source>
</evidence>
<dbReference type="InterPro" id="IPR036388">
    <property type="entry name" value="WH-like_DNA-bd_sf"/>
</dbReference>
<dbReference type="Gene3D" id="1.10.10.10">
    <property type="entry name" value="Winged helix-like DNA-binding domain superfamily/Winged helix DNA-binding domain"/>
    <property type="match status" value="1"/>
</dbReference>
<dbReference type="CDD" id="cd00090">
    <property type="entry name" value="HTH_ARSR"/>
    <property type="match status" value="1"/>
</dbReference>
<sequence>MTTREHDSDADDPLDLTGDDLPLDVRRLKALAHPLRTQIFDALTTGPATASGLAQRLGESSGATSYHLRQLAEHGFVEEMPGRGTARERWWQLAPGRHALSSSADESAAAREALDMFASEWMRLRYQAAAEFRTRVRAGLEPAWKGKASDATTLFVMTPDELEAMTGELVAVLDRWDDRCGRERADVPDGARVVELQLRAFPRVGSAVDFHDTARAVAPTETEAS</sequence>
<comment type="caution">
    <text evidence="5">The sequence shown here is derived from an EMBL/GenBank/DDBJ whole genome shotgun (WGS) entry which is preliminary data.</text>
</comment>
<dbReference type="InterPro" id="IPR001845">
    <property type="entry name" value="HTH_ArsR_DNA-bd_dom"/>
</dbReference>
<dbReference type="RefSeq" id="WP_179561823.1">
    <property type="nucleotide sequence ID" value="NZ_BAABBJ010000015.1"/>
</dbReference>
<dbReference type="InterPro" id="IPR011991">
    <property type="entry name" value="ArsR-like_HTH"/>
</dbReference>
<accession>A0A512P9T0</accession>
<keyword evidence="6" id="KW-1185">Reference proteome</keyword>
<dbReference type="SUPFAM" id="SSF46785">
    <property type="entry name" value="Winged helix' DNA-binding domain"/>
    <property type="match status" value="1"/>
</dbReference>
<proteinExistence type="predicted"/>
<evidence type="ECO:0000313" key="5">
    <source>
        <dbReference type="EMBL" id="GEP67963.1"/>
    </source>
</evidence>
<organism evidence="5 6">
    <name type="scientific">Cellulomonas soli</name>
    <dbReference type="NCBI Taxonomy" id="931535"/>
    <lineage>
        <taxon>Bacteria</taxon>
        <taxon>Bacillati</taxon>
        <taxon>Actinomycetota</taxon>
        <taxon>Actinomycetes</taxon>
        <taxon>Micrococcales</taxon>
        <taxon>Cellulomonadaceae</taxon>
        <taxon>Cellulomonas</taxon>
    </lineage>
</organism>
<reference evidence="5 6" key="1">
    <citation type="submission" date="2019-07" db="EMBL/GenBank/DDBJ databases">
        <title>Whole genome shotgun sequence of Cellulomonas soli NBRC 109434.</title>
        <authorList>
            <person name="Hosoyama A."/>
            <person name="Uohara A."/>
            <person name="Ohji S."/>
            <person name="Ichikawa N."/>
        </authorList>
    </citation>
    <scope>NUCLEOTIDE SEQUENCE [LARGE SCALE GENOMIC DNA]</scope>
    <source>
        <strain evidence="5 6">NBRC 109434</strain>
    </source>
</reference>
<dbReference type="PANTHER" id="PTHR33154:SF15">
    <property type="entry name" value="REGULATORY PROTEIN ARSR"/>
    <property type="match status" value="1"/>
</dbReference>
<dbReference type="InterPro" id="IPR051081">
    <property type="entry name" value="HTH_MetalResp_TranReg"/>
</dbReference>
<dbReference type="PANTHER" id="PTHR33154">
    <property type="entry name" value="TRANSCRIPTIONAL REGULATOR, ARSR FAMILY"/>
    <property type="match status" value="1"/>
</dbReference>
<dbReference type="Proteomes" id="UP000321798">
    <property type="component" value="Unassembled WGS sequence"/>
</dbReference>
<evidence type="ECO:0000256" key="2">
    <source>
        <dbReference type="ARBA" id="ARBA00023125"/>
    </source>
</evidence>
<dbReference type="EMBL" id="BKAL01000002">
    <property type="protein sequence ID" value="GEP67963.1"/>
    <property type="molecule type" value="Genomic_DNA"/>
</dbReference>
<dbReference type="Pfam" id="PF12840">
    <property type="entry name" value="HTH_20"/>
    <property type="match status" value="1"/>
</dbReference>
<dbReference type="GO" id="GO:0003677">
    <property type="term" value="F:DNA binding"/>
    <property type="evidence" value="ECO:0007669"/>
    <property type="project" value="UniProtKB-KW"/>
</dbReference>
<evidence type="ECO:0000259" key="4">
    <source>
        <dbReference type="SMART" id="SM00418"/>
    </source>
</evidence>
<protein>
    <submittedName>
        <fullName evidence="5">Transcriptional regulator</fullName>
    </submittedName>
</protein>